<proteinExistence type="inferred from homology"/>
<dbReference type="Proteomes" id="UP000262172">
    <property type="component" value="Unassembled WGS sequence"/>
</dbReference>
<feature type="domain" description="Activator of Hsp90 ATPase homologue 1/2-like C-terminal" evidence="2">
    <location>
        <begin position="17"/>
        <end position="111"/>
    </location>
</feature>
<organism evidence="3 4">
    <name type="scientific">Microbacterium bovistercoris</name>
    <dbReference type="NCBI Taxonomy" id="2293570"/>
    <lineage>
        <taxon>Bacteria</taxon>
        <taxon>Bacillati</taxon>
        <taxon>Actinomycetota</taxon>
        <taxon>Actinomycetes</taxon>
        <taxon>Micrococcales</taxon>
        <taxon>Microbacteriaceae</taxon>
        <taxon>Microbacterium</taxon>
    </lineage>
</organism>
<evidence type="ECO:0000259" key="2">
    <source>
        <dbReference type="Pfam" id="PF08327"/>
    </source>
</evidence>
<dbReference type="SUPFAM" id="SSF55961">
    <property type="entry name" value="Bet v1-like"/>
    <property type="match status" value="1"/>
</dbReference>
<comment type="caution">
    <text evidence="3">The sequence shown here is derived from an EMBL/GenBank/DDBJ whole genome shotgun (WGS) entry which is preliminary data.</text>
</comment>
<dbReference type="EMBL" id="QUAB01000033">
    <property type="protein sequence ID" value="REJ06636.1"/>
    <property type="molecule type" value="Genomic_DNA"/>
</dbReference>
<dbReference type="InterPro" id="IPR013538">
    <property type="entry name" value="ASHA1/2-like_C"/>
</dbReference>
<sequence>MQEVVMPDVSHSLEIAARPSAVWRWLETQEGLRRWMGADLEIELMVGGSYRMTGPDGTVISGRVLELVPEGRLVLSWLEEGVGWQHPGRLVINLRPTEAGTEATLVHDGFAGIGTDGWRGTRDAYQRGIAKHRILEQLAALVEEG</sequence>
<evidence type="ECO:0000313" key="4">
    <source>
        <dbReference type="Proteomes" id="UP000262172"/>
    </source>
</evidence>
<dbReference type="AlphaFoldDB" id="A0A371NVI8"/>
<evidence type="ECO:0000313" key="3">
    <source>
        <dbReference type="EMBL" id="REJ06636.1"/>
    </source>
</evidence>
<protein>
    <submittedName>
        <fullName evidence="3">SRPBCC domain-containing protein</fullName>
    </submittedName>
</protein>
<dbReference type="InterPro" id="IPR023393">
    <property type="entry name" value="START-like_dom_sf"/>
</dbReference>
<evidence type="ECO:0000256" key="1">
    <source>
        <dbReference type="ARBA" id="ARBA00006817"/>
    </source>
</evidence>
<gene>
    <name evidence="3" type="ORF">DY023_05940</name>
</gene>
<accession>A0A371NVI8</accession>
<keyword evidence="4" id="KW-1185">Reference proteome</keyword>
<comment type="similarity">
    <text evidence="1">Belongs to the AHA1 family.</text>
</comment>
<reference evidence="3 4" key="1">
    <citation type="submission" date="2018-08" db="EMBL/GenBank/DDBJ databases">
        <title>Isolation, diversity and antifungal activity of Actinobacteria from cow dung.</title>
        <authorList>
            <person name="Ling L."/>
        </authorList>
    </citation>
    <scope>NUCLEOTIDE SEQUENCE [LARGE SCALE GENOMIC DNA]</scope>
    <source>
        <strain evidence="3 4">NEAU-LLE</strain>
    </source>
</reference>
<dbReference type="Gene3D" id="3.30.530.20">
    <property type="match status" value="1"/>
</dbReference>
<name>A0A371NVI8_9MICO</name>
<dbReference type="CDD" id="cd07814">
    <property type="entry name" value="SRPBCC_CalC_Aha1-like"/>
    <property type="match status" value="1"/>
</dbReference>
<dbReference type="Pfam" id="PF08327">
    <property type="entry name" value="AHSA1"/>
    <property type="match status" value="1"/>
</dbReference>